<name>A0A364NH65_9GAMM</name>
<sequence length="457" mass="51597">MRNWSFLLVLVLTLPAQVYAGLDKLRFITEEYPPYNYVENGRLQGLAVELLERAFEVDGRKLDRGSIEILPWARGYETVLNTPNSVLFSTTRTEAREGLFHWVGPISADRVVLMARKSSAIQIDSIEALNQSDLKIAVIHEDIGSQRLRELGVDSSRIHTAINNTSALAMLEANRVDLWAYSEDVAYWLMDTRGYDQQAFEVVYTLNEAYLYFALNPETDPALTSQLQTAVNKASGQVPSLRLVTEEYPPYNYINKQGEIWGTATQLLKSLIEHSGLEAEFQLLPWARALTEAQMLENTCVYSATRTLEREPLFKWIGPLLSNQWAAFSLASSSIEAKSLDDLAGLRLGSFREDAVGRYVQDQGHNLILANADHENMDRLNADLIDVWITGVDAANYLADRQGVELKQLFVFNEVPLYLACHVSLPSELHQQMQTTLDILLQQQGAQLSLNQFKEIH</sequence>
<dbReference type="SUPFAM" id="SSF53850">
    <property type="entry name" value="Periplasmic binding protein-like II"/>
    <property type="match status" value="2"/>
</dbReference>
<dbReference type="EMBL" id="QKRX01000025">
    <property type="protein sequence ID" value="RAU16469.1"/>
    <property type="molecule type" value="Genomic_DNA"/>
</dbReference>
<dbReference type="InterPro" id="IPR001638">
    <property type="entry name" value="Solute-binding_3/MltF_N"/>
</dbReference>
<dbReference type="Pfam" id="PF00497">
    <property type="entry name" value="SBP_bac_3"/>
    <property type="match status" value="2"/>
</dbReference>
<protein>
    <recommendedName>
        <fullName evidence="1">Solute-binding protein family 3/N-terminal domain-containing protein</fullName>
    </recommendedName>
</protein>
<comment type="caution">
    <text evidence="2">The sequence shown here is derived from an EMBL/GenBank/DDBJ whole genome shotgun (WGS) entry which is preliminary data.</text>
</comment>
<dbReference type="OrthoDB" id="8587856at2"/>
<evidence type="ECO:0000313" key="3">
    <source>
        <dbReference type="Proteomes" id="UP000250744"/>
    </source>
</evidence>
<feature type="domain" description="Solute-binding protein family 3/N-terminal" evidence="1">
    <location>
        <begin position="244"/>
        <end position="324"/>
    </location>
</feature>
<evidence type="ECO:0000259" key="1">
    <source>
        <dbReference type="Pfam" id="PF00497"/>
    </source>
</evidence>
<dbReference type="Gene3D" id="3.40.190.10">
    <property type="entry name" value="Periplasmic binding protein-like II"/>
    <property type="match status" value="4"/>
</dbReference>
<keyword evidence="3" id="KW-1185">Reference proteome</keyword>
<evidence type="ECO:0000313" key="2">
    <source>
        <dbReference type="EMBL" id="RAU16469.1"/>
    </source>
</evidence>
<dbReference type="Proteomes" id="UP000250744">
    <property type="component" value="Unassembled WGS sequence"/>
</dbReference>
<proteinExistence type="predicted"/>
<dbReference type="RefSeq" id="WP_112160693.1">
    <property type="nucleotide sequence ID" value="NZ_QKRX01000025.1"/>
</dbReference>
<reference evidence="2 3" key="1">
    <citation type="submission" date="2018-06" db="EMBL/GenBank/DDBJ databases">
        <title>Nitrincola tibetense sp. nov., isolated from Lake XuguoCo on Tibetan Plateau.</title>
        <authorList>
            <person name="Xing P."/>
        </authorList>
    </citation>
    <scope>NUCLEOTIDE SEQUENCE [LARGE SCALE GENOMIC DNA]</scope>
    <source>
        <strain evidence="3">xg18</strain>
    </source>
</reference>
<dbReference type="AlphaFoldDB" id="A0A364NH65"/>
<dbReference type="PANTHER" id="PTHR38834:SF3">
    <property type="entry name" value="SOLUTE-BINDING PROTEIN FAMILY 3_N-TERMINAL DOMAIN-CONTAINING PROTEIN"/>
    <property type="match status" value="1"/>
</dbReference>
<organism evidence="2 3">
    <name type="scientific">Nitrincola tibetensis</name>
    <dbReference type="NCBI Taxonomy" id="2219697"/>
    <lineage>
        <taxon>Bacteria</taxon>
        <taxon>Pseudomonadati</taxon>
        <taxon>Pseudomonadota</taxon>
        <taxon>Gammaproteobacteria</taxon>
        <taxon>Oceanospirillales</taxon>
        <taxon>Oceanospirillaceae</taxon>
        <taxon>Nitrincola</taxon>
    </lineage>
</organism>
<accession>A0A364NH65</accession>
<dbReference type="PANTHER" id="PTHR38834">
    <property type="entry name" value="PERIPLASMIC SUBSTRATE BINDING PROTEIN FAMILY 3"/>
    <property type="match status" value="1"/>
</dbReference>
<feature type="domain" description="Solute-binding protein family 3/N-terminal" evidence="1">
    <location>
        <begin position="29"/>
        <end position="233"/>
    </location>
</feature>
<gene>
    <name evidence="2" type="ORF">DN062_18065</name>
</gene>